<feature type="transmembrane region" description="Helical" evidence="8">
    <location>
        <begin position="146"/>
        <end position="168"/>
    </location>
</feature>
<dbReference type="PANTHER" id="PTHR42682:SF4">
    <property type="entry name" value="NADH-UBIQUINONE_PLASTOQUINONE"/>
    <property type="match status" value="1"/>
</dbReference>
<dbReference type="Proteomes" id="UP000502608">
    <property type="component" value="Chromosome"/>
</dbReference>
<evidence type="ECO:0000313" key="10">
    <source>
        <dbReference type="EMBL" id="QIR15645.1"/>
    </source>
</evidence>
<evidence type="ECO:0000256" key="8">
    <source>
        <dbReference type="SAM" id="Phobius"/>
    </source>
</evidence>
<evidence type="ECO:0000313" key="11">
    <source>
        <dbReference type="Proteomes" id="UP000502608"/>
    </source>
</evidence>
<feature type="transmembrane region" description="Helical" evidence="8">
    <location>
        <begin position="101"/>
        <end position="134"/>
    </location>
</feature>
<evidence type="ECO:0000256" key="3">
    <source>
        <dbReference type="ARBA" id="ARBA00022692"/>
    </source>
</evidence>
<feature type="transmembrane region" description="Helical" evidence="8">
    <location>
        <begin position="241"/>
        <end position="259"/>
    </location>
</feature>
<keyword evidence="3 7" id="KW-0812">Transmembrane</keyword>
<feature type="transmembrane region" description="Helical" evidence="8">
    <location>
        <begin position="548"/>
        <end position="565"/>
    </location>
</feature>
<dbReference type="EMBL" id="CP050313">
    <property type="protein sequence ID" value="QIR15645.1"/>
    <property type="molecule type" value="Genomic_DNA"/>
</dbReference>
<feature type="transmembrane region" description="Helical" evidence="8">
    <location>
        <begin position="414"/>
        <end position="433"/>
    </location>
</feature>
<dbReference type="InterPro" id="IPR052175">
    <property type="entry name" value="ComplexI-like_HydComp"/>
</dbReference>
<feature type="transmembrane region" description="Helical" evidence="8">
    <location>
        <begin position="266"/>
        <end position="290"/>
    </location>
</feature>
<keyword evidence="11" id="KW-1185">Reference proteome</keyword>
<feature type="transmembrane region" description="Helical" evidence="8">
    <location>
        <begin position="29"/>
        <end position="49"/>
    </location>
</feature>
<keyword evidence="2" id="KW-1003">Cell membrane</keyword>
<keyword evidence="5" id="KW-0560">Oxidoreductase</keyword>
<evidence type="ECO:0000256" key="6">
    <source>
        <dbReference type="ARBA" id="ARBA00023136"/>
    </source>
</evidence>
<gene>
    <name evidence="10" type="ORF">HBH39_15080</name>
</gene>
<dbReference type="InterPro" id="IPR001750">
    <property type="entry name" value="ND/Mrp_TM"/>
</dbReference>
<feature type="domain" description="NADH:quinone oxidoreductase/Mrp antiporter transmembrane" evidence="9">
    <location>
        <begin position="112"/>
        <end position="382"/>
    </location>
</feature>
<name>A0A6G9QNK8_9GAMM</name>
<proteinExistence type="predicted"/>
<dbReference type="GO" id="GO:0016491">
    <property type="term" value="F:oxidoreductase activity"/>
    <property type="evidence" value="ECO:0007669"/>
    <property type="project" value="UniProtKB-KW"/>
</dbReference>
<evidence type="ECO:0000256" key="7">
    <source>
        <dbReference type="RuleBase" id="RU000320"/>
    </source>
</evidence>
<keyword evidence="6 8" id="KW-0472">Membrane</keyword>
<protein>
    <submittedName>
        <fullName evidence="10">Na(+)/H(+) antiporter subunit D</fullName>
    </submittedName>
</protein>
<feature type="transmembrane region" description="Helical" evidence="8">
    <location>
        <begin position="70"/>
        <end position="89"/>
    </location>
</feature>
<accession>A0A6G9QNK8</accession>
<dbReference type="NCBIfam" id="NF009310">
    <property type="entry name" value="PRK12668.1"/>
    <property type="match status" value="1"/>
</dbReference>
<feature type="transmembrane region" description="Helical" evidence="8">
    <location>
        <begin position="453"/>
        <end position="472"/>
    </location>
</feature>
<dbReference type="KEGG" id="saes:HBH39_15080"/>
<dbReference type="PANTHER" id="PTHR42682">
    <property type="entry name" value="HYDROGENASE-4 COMPONENT F"/>
    <property type="match status" value="1"/>
</dbReference>
<feature type="transmembrane region" description="Helical" evidence="8">
    <location>
        <begin position="217"/>
        <end position="235"/>
    </location>
</feature>
<feature type="transmembrane region" description="Helical" evidence="8">
    <location>
        <begin position="296"/>
        <end position="315"/>
    </location>
</feature>
<organism evidence="10 11">
    <name type="scientific">Shewanella aestuarii</name>
    <dbReference type="NCBI Taxonomy" id="1028752"/>
    <lineage>
        <taxon>Bacteria</taxon>
        <taxon>Pseudomonadati</taxon>
        <taxon>Pseudomonadota</taxon>
        <taxon>Gammaproteobacteria</taxon>
        <taxon>Alteromonadales</taxon>
        <taxon>Shewanellaceae</taxon>
        <taxon>Shewanella</taxon>
    </lineage>
</organism>
<dbReference type="RefSeq" id="WP_167679501.1">
    <property type="nucleotide sequence ID" value="NZ_CP050313.1"/>
</dbReference>
<comment type="subcellular location">
    <subcellularLocation>
        <location evidence="1">Cell membrane</location>
        <topology evidence="1">Multi-pass membrane protein</topology>
    </subcellularLocation>
    <subcellularLocation>
        <location evidence="7">Membrane</location>
        <topology evidence="7">Multi-pass membrane protein</topology>
    </subcellularLocation>
</comment>
<keyword evidence="4 8" id="KW-1133">Transmembrane helix</keyword>
<evidence type="ECO:0000259" key="9">
    <source>
        <dbReference type="Pfam" id="PF00361"/>
    </source>
</evidence>
<evidence type="ECO:0000256" key="4">
    <source>
        <dbReference type="ARBA" id="ARBA00022989"/>
    </source>
</evidence>
<dbReference type="PRINTS" id="PR01434">
    <property type="entry name" value="NADHDHGNASE5"/>
</dbReference>
<evidence type="ECO:0000256" key="5">
    <source>
        <dbReference type="ARBA" id="ARBA00023002"/>
    </source>
</evidence>
<dbReference type="AlphaFoldDB" id="A0A6G9QNK8"/>
<evidence type="ECO:0000256" key="1">
    <source>
        <dbReference type="ARBA" id="ARBA00004651"/>
    </source>
</evidence>
<feature type="transmembrane region" description="Helical" evidence="8">
    <location>
        <begin position="373"/>
        <end position="393"/>
    </location>
</feature>
<reference evidence="10 11" key="1">
    <citation type="submission" date="2020-03" db="EMBL/GenBank/DDBJ databases">
        <title>Complete genome sequence of Shewanella sp.</title>
        <authorList>
            <person name="Kim Y.-S."/>
            <person name="Kim S.-J."/>
            <person name="Jung H.-K."/>
            <person name="Kim K.-H."/>
        </authorList>
    </citation>
    <scope>NUCLEOTIDE SEQUENCE [LARGE SCALE GENOMIC DNA]</scope>
    <source>
        <strain evidence="10 11">PN3F2</strain>
    </source>
</reference>
<feature type="transmembrane region" description="Helical" evidence="8">
    <location>
        <begin position="336"/>
        <end position="353"/>
    </location>
</feature>
<feature type="transmembrane region" description="Helical" evidence="8">
    <location>
        <begin position="183"/>
        <end position="205"/>
    </location>
</feature>
<evidence type="ECO:0000256" key="2">
    <source>
        <dbReference type="ARBA" id="ARBA00022475"/>
    </source>
</evidence>
<dbReference type="Pfam" id="PF00361">
    <property type="entry name" value="Proton_antipo_M"/>
    <property type="match status" value="1"/>
</dbReference>
<dbReference type="GO" id="GO:0005886">
    <property type="term" value="C:plasma membrane"/>
    <property type="evidence" value="ECO:0007669"/>
    <property type="project" value="UniProtKB-SubCell"/>
</dbReference>
<sequence>MWMLELPPFVLFLIGGLIAATTRGKLRGALMIAIIVISGLHLWTVPEGIHLQLTFLDYELIPYRADKLSLMFGYIFHIAALIGIIYSLHVKDTVQQVATMFYAGSAIGAVFAGDLLTLFVFWELLAFTSVFLIWARRTSRAYSAGMRYLIMQVLSGVILLVGALFHIAETGSVSFDFIGLEGIAGWLIFIAFGIKCAFPFAHTWLTDAYPEATPTGTVILSAFTTKVAVYALARAYPGTELLIYIGAAMTCFPIFFAVIENDLRRVLAYSLINQVGFMVVGIGIGTSLALNGAVSHAFNDVIFKGLLFMSMGAVLHMTGRINGSDLGGLYKTMPKTTILCIVGAASISAFPLFSGFVSKSMVMTAAIETGHDWVWLMLLFASAGVFHHAGIKIPYFAFFAHDSGIKANDPPNNMLFAMFIAACLCIGIGIYPAALYSLLPYDTGYNPYDATHVLAQTQLLLFSALAFVWLNLKGKYPPELRSTHLDVDWVYRRLVPNALQRMFSVIWRVDGEVRQSIRGKLSQCQAFLARQYKGGGSFISSDYPSGNMVLWVAVILATYLFIGFVK</sequence>